<dbReference type="EC" id="2.7.13.3" evidence="2"/>
<dbReference type="InterPro" id="IPR005467">
    <property type="entry name" value="His_kinase_dom"/>
</dbReference>
<sequence length="88" mass="9699">MTDFGVGMTPSQVARVFDRFWRADPARKRTTGGTGLGLSIALADTKLHNGWLQLVSSPKKGTTFRITLPRKQNVLFTQSPLPLGRSRS</sequence>
<dbReference type="PANTHER" id="PTHR43711">
    <property type="entry name" value="TWO-COMPONENT HISTIDINE KINASE"/>
    <property type="match status" value="1"/>
</dbReference>
<name>A0A6J7KUL5_9ZZZZ</name>
<feature type="domain" description="Histidine kinase" evidence="6">
    <location>
        <begin position="1"/>
        <end position="72"/>
    </location>
</feature>
<dbReference type="GO" id="GO:0004673">
    <property type="term" value="F:protein histidine kinase activity"/>
    <property type="evidence" value="ECO:0007669"/>
    <property type="project" value="UniProtKB-EC"/>
</dbReference>
<dbReference type="InterPro" id="IPR036890">
    <property type="entry name" value="HATPase_C_sf"/>
</dbReference>
<dbReference type="AlphaFoldDB" id="A0A6J7KUL5"/>
<evidence type="ECO:0000256" key="4">
    <source>
        <dbReference type="ARBA" id="ARBA00022777"/>
    </source>
</evidence>
<comment type="catalytic activity">
    <reaction evidence="1">
        <text>ATP + protein L-histidine = ADP + protein N-phospho-L-histidine.</text>
        <dbReference type="EC" id="2.7.13.3"/>
    </reaction>
</comment>
<dbReference type="InterPro" id="IPR003594">
    <property type="entry name" value="HATPase_dom"/>
</dbReference>
<gene>
    <name evidence="7" type="ORF">UFOPK3837_00956</name>
</gene>
<dbReference type="Pfam" id="PF02518">
    <property type="entry name" value="HATPase_c"/>
    <property type="match status" value="1"/>
</dbReference>
<evidence type="ECO:0000256" key="5">
    <source>
        <dbReference type="ARBA" id="ARBA00023012"/>
    </source>
</evidence>
<evidence type="ECO:0000256" key="1">
    <source>
        <dbReference type="ARBA" id="ARBA00000085"/>
    </source>
</evidence>
<keyword evidence="5" id="KW-0902">Two-component regulatory system</keyword>
<organism evidence="7">
    <name type="scientific">freshwater metagenome</name>
    <dbReference type="NCBI Taxonomy" id="449393"/>
    <lineage>
        <taxon>unclassified sequences</taxon>
        <taxon>metagenomes</taxon>
        <taxon>ecological metagenomes</taxon>
    </lineage>
</organism>
<evidence type="ECO:0000256" key="3">
    <source>
        <dbReference type="ARBA" id="ARBA00022679"/>
    </source>
</evidence>
<reference evidence="7" key="1">
    <citation type="submission" date="2020-05" db="EMBL/GenBank/DDBJ databases">
        <authorList>
            <person name="Chiriac C."/>
            <person name="Salcher M."/>
            <person name="Ghai R."/>
            <person name="Kavagutti S V."/>
        </authorList>
    </citation>
    <scope>NUCLEOTIDE SEQUENCE</scope>
</reference>
<dbReference type="GO" id="GO:0000160">
    <property type="term" value="P:phosphorelay signal transduction system"/>
    <property type="evidence" value="ECO:0007669"/>
    <property type="project" value="UniProtKB-KW"/>
</dbReference>
<dbReference type="InterPro" id="IPR050736">
    <property type="entry name" value="Sensor_HK_Regulatory"/>
</dbReference>
<accession>A0A6J7KUL5</accession>
<evidence type="ECO:0000256" key="2">
    <source>
        <dbReference type="ARBA" id="ARBA00012438"/>
    </source>
</evidence>
<protein>
    <recommendedName>
        <fullName evidence="2">histidine kinase</fullName>
        <ecNumber evidence="2">2.7.13.3</ecNumber>
    </recommendedName>
</protein>
<dbReference type="InterPro" id="IPR004358">
    <property type="entry name" value="Sig_transdc_His_kin-like_C"/>
</dbReference>
<evidence type="ECO:0000259" key="6">
    <source>
        <dbReference type="PROSITE" id="PS50109"/>
    </source>
</evidence>
<dbReference type="PROSITE" id="PS50109">
    <property type="entry name" value="HIS_KIN"/>
    <property type="match status" value="1"/>
</dbReference>
<keyword evidence="3" id="KW-0808">Transferase</keyword>
<proteinExistence type="predicted"/>
<dbReference type="PANTHER" id="PTHR43711:SF1">
    <property type="entry name" value="HISTIDINE KINASE 1"/>
    <property type="match status" value="1"/>
</dbReference>
<keyword evidence="4" id="KW-0418">Kinase</keyword>
<dbReference type="EMBL" id="CAFBNO010000053">
    <property type="protein sequence ID" value="CAB4959225.1"/>
    <property type="molecule type" value="Genomic_DNA"/>
</dbReference>
<dbReference type="SUPFAM" id="SSF55874">
    <property type="entry name" value="ATPase domain of HSP90 chaperone/DNA topoisomerase II/histidine kinase"/>
    <property type="match status" value="1"/>
</dbReference>
<dbReference type="PRINTS" id="PR00344">
    <property type="entry name" value="BCTRLSENSOR"/>
</dbReference>
<dbReference type="Gene3D" id="3.30.565.10">
    <property type="entry name" value="Histidine kinase-like ATPase, C-terminal domain"/>
    <property type="match status" value="1"/>
</dbReference>
<evidence type="ECO:0000313" key="7">
    <source>
        <dbReference type="EMBL" id="CAB4959225.1"/>
    </source>
</evidence>